<dbReference type="InterPro" id="IPR050929">
    <property type="entry name" value="PFKA"/>
</dbReference>
<feature type="binding site" evidence="12">
    <location>
        <begin position="154"/>
        <end position="155"/>
    </location>
    <ligand>
        <name>ATP</name>
        <dbReference type="ChEBI" id="CHEBI:30616"/>
    </ligand>
</feature>
<evidence type="ECO:0000256" key="3">
    <source>
        <dbReference type="ARBA" id="ARBA00022679"/>
    </source>
</evidence>
<keyword evidence="8 12" id="KW-0460">Magnesium</keyword>
<evidence type="ECO:0000256" key="10">
    <source>
        <dbReference type="ARBA" id="ARBA00048070"/>
    </source>
</evidence>
<keyword evidence="15" id="KW-1185">Reference proteome</keyword>
<dbReference type="GO" id="GO:0005524">
    <property type="term" value="F:ATP binding"/>
    <property type="evidence" value="ECO:0007669"/>
    <property type="project" value="UniProtKB-KW"/>
</dbReference>
<keyword evidence="12" id="KW-0963">Cytoplasm</keyword>
<dbReference type="FunFam" id="3.40.50.450:FF:000002">
    <property type="entry name" value="ATP-dependent 6-phosphofructokinase"/>
    <property type="match status" value="1"/>
</dbReference>
<dbReference type="AlphaFoldDB" id="A0A146GEA3"/>
<dbReference type="Proteomes" id="UP000076023">
    <property type="component" value="Unassembled WGS sequence"/>
</dbReference>
<feature type="binding site" evidence="12">
    <location>
        <begin position="253"/>
        <end position="255"/>
    </location>
    <ligand>
        <name>substrate</name>
    </ligand>
</feature>
<comment type="catalytic activity">
    <reaction evidence="11">
        <text>beta-D-fructose 6-phosphate + diphosphate = beta-D-fructose 1,6-bisphosphate + phosphate + H(+)</text>
        <dbReference type="Rhea" id="RHEA:13613"/>
        <dbReference type="ChEBI" id="CHEBI:15378"/>
        <dbReference type="ChEBI" id="CHEBI:32966"/>
        <dbReference type="ChEBI" id="CHEBI:33019"/>
        <dbReference type="ChEBI" id="CHEBI:43474"/>
        <dbReference type="ChEBI" id="CHEBI:57634"/>
        <dbReference type="EC" id="2.7.1.90"/>
    </reaction>
</comment>
<dbReference type="EMBL" id="BDCO01000002">
    <property type="protein sequence ID" value="GAT34818.1"/>
    <property type="molecule type" value="Genomic_DNA"/>
</dbReference>
<feature type="domain" description="Phosphofructokinase" evidence="13">
    <location>
        <begin position="82"/>
        <end position="386"/>
    </location>
</feature>
<feature type="site" description="Important for substrate specificity; cannot use PPi as phosphoryl donor" evidence="12">
    <location>
        <position position="181"/>
    </location>
</feature>
<reference evidence="15" key="1">
    <citation type="journal article" date="2017" name="Genome Announc.">
        <title>Draft Genome Sequence of Terrimicrobium sacchariphilum NM-5T, a Facultative Anaerobic Soil Bacterium of the Class Spartobacteria.</title>
        <authorList>
            <person name="Qiu Y.L."/>
            <person name="Tourlousse D.M."/>
            <person name="Matsuura N."/>
            <person name="Ohashi A."/>
            <person name="Sekiguchi Y."/>
        </authorList>
    </citation>
    <scope>NUCLEOTIDE SEQUENCE [LARGE SCALE GENOMIC DNA]</scope>
    <source>
        <strain evidence="15">NM-5</strain>
    </source>
</reference>
<dbReference type="GO" id="GO:0005737">
    <property type="term" value="C:cytoplasm"/>
    <property type="evidence" value="ECO:0007669"/>
    <property type="project" value="UniProtKB-SubCell"/>
</dbReference>
<feature type="binding site" evidence="12">
    <location>
        <position position="88"/>
    </location>
    <ligand>
        <name>ATP</name>
        <dbReference type="ChEBI" id="CHEBI:30616"/>
    </ligand>
</feature>
<dbReference type="InterPro" id="IPR000023">
    <property type="entry name" value="Phosphofructokinase_dom"/>
</dbReference>
<comment type="pathway">
    <text evidence="12">Carbohydrate degradation; glycolysis; D-glyceraldehyde 3-phosphate and glycerone phosphate from D-glucose: step 3/4.</text>
</comment>
<keyword evidence="6 12" id="KW-0418">Kinase</keyword>
<dbReference type="GO" id="GO:0046872">
    <property type="term" value="F:metal ion binding"/>
    <property type="evidence" value="ECO:0007669"/>
    <property type="project" value="UniProtKB-KW"/>
</dbReference>
<keyword evidence="4 12" id="KW-0479">Metal-binding</keyword>
<dbReference type="InterPro" id="IPR035966">
    <property type="entry name" value="PKF_sf"/>
</dbReference>
<dbReference type="PIRSF" id="PIRSF000534">
    <property type="entry name" value="PPi_PFK_TP0108"/>
    <property type="match status" value="1"/>
</dbReference>
<comment type="catalytic activity">
    <reaction evidence="10 12">
        <text>beta-D-fructose 6-phosphate + ATP = beta-D-fructose 1,6-bisphosphate + ADP + H(+)</text>
        <dbReference type="Rhea" id="RHEA:16109"/>
        <dbReference type="ChEBI" id="CHEBI:15378"/>
        <dbReference type="ChEBI" id="CHEBI:30616"/>
        <dbReference type="ChEBI" id="CHEBI:32966"/>
        <dbReference type="ChEBI" id="CHEBI:57634"/>
        <dbReference type="ChEBI" id="CHEBI:456216"/>
        <dbReference type="EC" id="2.7.1.11"/>
    </reaction>
</comment>
<dbReference type="InterPro" id="IPR022953">
    <property type="entry name" value="ATP_PFK"/>
</dbReference>
<dbReference type="InParanoid" id="A0A146GEA3"/>
<comment type="function">
    <text evidence="2">Catalyzes the phosphorylation of D-fructose 6-phosphate, the first committing step of glycolysis. Uses inorganic phosphate (PPi) as phosphoryl donor instead of ATP like common ATP-dependent phosphofructokinases (ATP-PFKs), which renders the reaction reversible, and can thus function both in glycolysis and gluconeogenesis. Consistently, PPi-PFK can replace the enzymes of both the forward (ATP-PFK) and reverse (fructose-bisphosphatase (FBPase)) reactions.</text>
</comment>
<gene>
    <name evidence="12" type="primary">pfkA</name>
    <name evidence="14" type="ORF">TSACC_23252</name>
</gene>
<comment type="subcellular location">
    <subcellularLocation>
        <location evidence="12">Cytoplasm</location>
    </subcellularLocation>
</comment>
<feature type="binding site" evidence="12">
    <location>
        <position position="309"/>
    </location>
    <ligand>
        <name>substrate</name>
    </ligand>
</feature>
<comment type="caution">
    <text evidence="14">The sequence shown here is derived from an EMBL/GenBank/DDBJ whole genome shotgun (WGS) entry which is preliminary data.</text>
</comment>
<dbReference type="EC" id="2.7.1.11" evidence="12"/>
<evidence type="ECO:0000256" key="2">
    <source>
        <dbReference type="ARBA" id="ARBA00003138"/>
    </source>
</evidence>
<accession>A0A146GEA3</accession>
<organism evidence="14 15">
    <name type="scientific">Terrimicrobium sacchariphilum</name>
    <dbReference type="NCBI Taxonomy" id="690879"/>
    <lineage>
        <taxon>Bacteria</taxon>
        <taxon>Pseudomonadati</taxon>
        <taxon>Verrucomicrobiota</taxon>
        <taxon>Terrimicrobiia</taxon>
        <taxon>Terrimicrobiales</taxon>
        <taxon>Terrimicrobiaceae</taxon>
        <taxon>Terrimicrobium</taxon>
    </lineage>
</organism>
<dbReference type="NCBIfam" id="NF005301">
    <property type="entry name" value="PRK06830.1"/>
    <property type="match status" value="1"/>
</dbReference>
<comment type="similarity">
    <text evidence="12">Belongs to the phosphofructokinase type A (PFKA) family. PPi-dependent PFK group II subfamily. Atypical ATP-dependent clade 'X' sub-subfamily.</text>
</comment>
<dbReference type="PRINTS" id="PR00476">
    <property type="entry name" value="PHFRCTKINASE"/>
</dbReference>
<dbReference type="GO" id="GO:0003872">
    <property type="term" value="F:6-phosphofructokinase activity"/>
    <property type="evidence" value="ECO:0007669"/>
    <property type="project" value="UniProtKB-UniRule"/>
</dbReference>
<dbReference type="HAMAP" id="MF_01981">
    <property type="entry name" value="Phosphofructokinase_II_X"/>
    <property type="match status" value="1"/>
</dbReference>
<dbReference type="OrthoDB" id="9802503at2"/>
<evidence type="ECO:0000256" key="7">
    <source>
        <dbReference type="ARBA" id="ARBA00022840"/>
    </source>
</evidence>
<feature type="binding site" evidence="12">
    <location>
        <begin position="361"/>
        <end position="364"/>
    </location>
    <ligand>
        <name>substrate</name>
    </ligand>
</feature>
<name>A0A146GEA3_TERSA</name>
<evidence type="ECO:0000256" key="11">
    <source>
        <dbReference type="ARBA" id="ARBA00048072"/>
    </source>
</evidence>
<dbReference type="SUPFAM" id="SSF53784">
    <property type="entry name" value="Phosphofructokinase"/>
    <property type="match status" value="1"/>
</dbReference>
<evidence type="ECO:0000256" key="12">
    <source>
        <dbReference type="HAMAP-Rule" id="MF_01981"/>
    </source>
</evidence>
<protein>
    <recommendedName>
        <fullName evidence="12">ATP-dependent 6-phosphofructokinase</fullName>
        <shortName evidence="12">ATP-PFK</shortName>
        <shortName evidence="12">Phosphofructokinase</shortName>
        <ecNumber evidence="12">2.7.1.11</ecNumber>
    </recommendedName>
    <alternativeName>
        <fullName evidence="12">Phosphohexokinase</fullName>
    </alternativeName>
</protein>
<comment type="cofactor">
    <cofactor evidence="1 12">
        <name>Mg(2+)</name>
        <dbReference type="ChEBI" id="CHEBI:18420"/>
    </cofactor>
</comment>
<dbReference type="GO" id="GO:0006002">
    <property type="term" value="P:fructose 6-phosphate metabolic process"/>
    <property type="evidence" value="ECO:0007669"/>
    <property type="project" value="InterPro"/>
</dbReference>
<dbReference type="GO" id="GO:0047334">
    <property type="term" value="F:diphosphate-fructose-6-phosphate 1-phosphotransferase activity"/>
    <property type="evidence" value="ECO:0007669"/>
    <property type="project" value="UniProtKB-EC"/>
</dbReference>
<comment type="subunit">
    <text evidence="12">Homodimer.</text>
</comment>
<evidence type="ECO:0000256" key="1">
    <source>
        <dbReference type="ARBA" id="ARBA00001946"/>
    </source>
</evidence>
<feature type="active site" description="Proton acceptor" evidence="12">
    <location>
        <position position="210"/>
    </location>
</feature>
<proteinExistence type="inferred from homology"/>
<evidence type="ECO:0000313" key="15">
    <source>
        <dbReference type="Proteomes" id="UP000076023"/>
    </source>
</evidence>
<evidence type="ECO:0000313" key="14">
    <source>
        <dbReference type="EMBL" id="GAT34818.1"/>
    </source>
</evidence>
<dbReference type="STRING" id="690879.TSACC_23252"/>
<dbReference type="PANTHER" id="PTHR45770">
    <property type="entry name" value="ATP-DEPENDENT 6-PHOSPHOFRUCTOKINASE 1"/>
    <property type="match status" value="1"/>
</dbReference>
<keyword evidence="3 12" id="KW-0808">Transferase</keyword>
<sequence>MKELTPADLTVRNLGERTIVSPLEIQFGEMGYEHAFFSDDSRVLVDHSLSHLKNLNGAEPACFEVAGPRRKIYFHPRKTTGAIVTCGGLCPGLNDVIRAIVNQSFYRYGVRRIFGIRYGFEGLVESYGHQPYNLTPESVSNIHSFGGTRLGSSRGPQDPAKMVDYLSDLGVNILYVIGGDGSQRGALAIEQEAIRRGMELAVVGVPKTIDNDMIYMDKSFGYETACAAAVTAINAAHTEARSARNGVGLVRLMGRHSGFIACSASIASGDVNCVLIPEVPFELDGEHGVLANLYERVMRRGHSVIIVAEGAGEHLMTGPGGADASGNKKLGDIGVFLKGKIEEYFRSRETELTLKYIDPSYMIRSVPASPQDRIYCMRLGQAAVHAAMAGKTGIVVGRWHSTYVHLPISLVTSARKQVDPKGDIWLSVLESTGQPARFY</sequence>
<dbReference type="UniPathway" id="UPA00109">
    <property type="reaction ID" value="UER00182"/>
</dbReference>
<keyword evidence="9 12" id="KW-0324">Glycolysis</keyword>
<feature type="binding site" evidence="12">
    <location>
        <begin position="179"/>
        <end position="182"/>
    </location>
    <ligand>
        <name>ATP</name>
        <dbReference type="ChEBI" id="CHEBI:30616"/>
    </ligand>
</feature>
<evidence type="ECO:0000256" key="9">
    <source>
        <dbReference type="ARBA" id="ARBA00023152"/>
    </source>
</evidence>
<feature type="binding site" evidence="12">
    <location>
        <begin position="208"/>
        <end position="210"/>
    </location>
    <ligand>
        <name>substrate</name>
    </ligand>
</feature>
<feature type="binding site" evidence="12">
    <location>
        <position position="180"/>
    </location>
    <ligand>
        <name>Mg(2+)</name>
        <dbReference type="ChEBI" id="CHEBI:18420"/>
        <note>catalytic</note>
    </ligand>
</feature>
<dbReference type="RefSeq" id="WP_075080417.1">
    <property type="nucleotide sequence ID" value="NZ_BDCO01000002.1"/>
</dbReference>
<evidence type="ECO:0000256" key="6">
    <source>
        <dbReference type="ARBA" id="ARBA00022777"/>
    </source>
</evidence>
<dbReference type="InterPro" id="IPR012004">
    <property type="entry name" value="PyroP-dep_PFK_TP0108"/>
</dbReference>
<evidence type="ECO:0000256" key="5">
    <source>
        <dbReference type="ARBA" id="ARBA00022741"/>
    </source>
</evidence>
<evidence type="ECO:0000256" key="4">
    <source>
        <dbReference type="ARBA" id="ARBA00022723"/>
    </source>
</evidence>
<comment type="function">
    <text evidence="12">Catalyzes the phosphorylation of D-fructose 6-phosphate to fructose 1,6-bisphosphate by ATP, the first committing step of glycolysis.</text>
</comment>
<dbReference type="Pfam" id="PF00365">
    <property type="entry name" value="PFK"/>
    <property type="match status" value="1"/>
</dbReference>
<keyword evidence="7 12" id="KW-0067">ATP-binding</keyword>
<evidence type="ECO:0000256" key="8">
    <source>
        <dbReference type="ARBA" id="ARBA00022842"/>
    </source>
</evidence>
<keyword evidence="5 12" id="KW-0547">Nucleotide-binding</keyword>
<evidence type="ECO:0000259" key="13">
    <source>
        <dbReference type="Pfam" id="PF00365"/>
    </source>
</evidence>
<dbReference type="Gene3D" id="3.40.50.450">
    <property type="match status" value="1"/>
</dbReference>